<keyword evidence="3" id="KW-1185">Reference proteome</keyword>
<gene>
    <name evidence="2" type="ORF">QQS35_03130</name>
</gene>
<evidence type="ECO:0000313" key="3">
    <source>
        <dbReference type="Proteomes" id="UP001235343"/>
    </source>
</evidence>
<sequence>MKKSERIIVSISAIVYCLVLLFYIGMLLFGNGVEPYLHAVFISTFFLFIIVFVTKKSRINT</sequence>
<feature type="transmembrane region" description="Helical" evidence="1">
    <location>
        <begin position="7"/>
        <end position="30"/>
    </location>
</feature>
<dbReference type="RefSeq" id="WP_285930322.1">
    <property type="nucleotide sequence ID" value="NZ_JASTZU010000016.1"/>
</dbReference>
<comment type="caution">
    <text evidence="2">The sequence shown here is derived from an EMBL/GenBank/DDBJ whole genome shotgun (WGS) entry which is preliminary data.</text>
</comment>
<organism evidence="2 3">
    <name type="scientific">Aquibacillus rhizosphaerae</name>
    <dbReference type="NCBI Taxonomy" id="3051431"/>
    <lineage>
        <taxon>Bacteria</taxon>
        <taxon>Bacillati</taxon>
        <taxon>Bacillota</taxon>
        <taxon>Bacilli</taxon>
        <taxon>Bacillales</taxon>
        <taxon>Bacillaceae</taxon>
        <taxon>Aquibacillus</taxon>
    </lineage>
</organism>
<keyword evidence="1" id="KW-1133">Transmembrane helix</keyword>
<dbReference type="EMBL" id="JASTZU010000016">
    <property type="protein sequence ID" value="MDL4839453.1"/>
    <property type="molecule type" value="Genomic_DNA"/>
</dbReference>
<dbReference type="Proteomes" id="UP001235343">
    <property type="component" value="Unassembled WGS sequence"/>
</dbReference>
<name>A0ABT7L0W4_9BACI</name>
<reference evidence="2 3" key="1">
    <citation type="submission" date="2023-06" db="EMBL/GenBank/DDBJ databases">
        <title>Aquibacillus rhizosphaerae LR5S19.</title>
        <authorList>
            <person name="Sun J.-Q."/>
        </authorList>
    </citation>
    <scope>NUCLEOTIDE SEQUENCE [LARGE SCALE GENOMIC DNA]</scope>
    <source>
        <strain evidence="2 3">LR5S19</strain>
    </source>
</reference>
<evidence type="ECO:0000256" key="1">
    <source>
        <dbReference type="SAM" id="Phobius"/>
    </source>
</evidence>
<keyword evidence="1" id="KW-0472">Membrane</keyword>
<accession>A0ABT7L0W4</accession>
<feature type="transmembrane region" description="Helical" evidence="1">
    <location>
        <begin position="36"/>
        <end position="54"/>
    </location>
</feature>
<proteinExistence type="predicted"/>
<keyword evidence="1" id="KW-0812">Transmembrane</keyword>
<evidence type="ECO:0000313" key="2">
    <source>
        <dbReference type="EMBL" id="MDL4839453.1"/>
    </source>
</evidence>
<protein>
    <submittedName>
        <fullName evidence="2">Uncharacterized protein</fullName>
    </submittedName>
</protein>